<dbReference type="GO" id="GO:0006281">
    <property type="term" value="P:DNA repair"/>
    <property type="evidence" value="ECO:0007669"/>
    <property type="project" value="TreeGrafter"/>
</dbReference>
<dbReference type="GO" id="GO:0000077">
    <property type="term" value="P:DNA damage checkpoint signaling"/>
    <property type="evidence" value="ECO:0007669"/>
    <property type="project" value="InterPro"/>
</dbReference>
<protein>
    <recommendedName>
        <fullName evidence="4">DNA repair protein Rad26</fullName>
    </recommendedName>
</protein>
<evidence type="ECO:0000256" key="1">
    <source>
        <dbReference type="SAM" id="MobiDB-lite"/>
    </source>
</evidence>
<reference evidence="2 3" key="1">
    <citation type="journal article" date="2019" name="Nat. Ecol. Evol.">
        <title>Megaphylogeny resolves global patterns of mushroom evolution.</title>
        <authorList>
            <person name="Varga T."/>
            <person name="Krizsan K."/>
            <person name="Foldi C."/>
            <person name="Dima B."/>
            <person name="Sanchez-Garcia M."/>
            <person name="Sanchez-Ramirez S."/>
            <person name="Szollosi G.J."/>
            <person name="Szarkandi J.G."/>
            <person name="Papp V."/>
            <person name="Albert L."/>
            <person name="Andreopoulos W."/>
            <person name="Angelini C."/>
            <person name="Antonin V."/>
            <person name="Barry K.W."/>
            <person name="Bougher N.L."/>
            <person name="Buchanan P."/>
            <person name="Buyck B."/>
            <person name="Bense V."/>
            <person name="Catcheside P."/>
            <person name="Chovatia M."/>
            <person name="Cooper J."/>
            <person name="Damon W."/>
            <person name="Desjardin D."/>
            <person name="Finy P."/>
            <person name="Geml J."/>
            <person name="Haridas S."/>
            <person name="Hughes K."/>
            <person name="Justo A."/>
            <person name="Karasinski D."/>
            <person name="Kautmanova I."/>
            <person name="Kiss B."/>
            <person name="Kocsube S."/>
            <person name="Kotiranta H."/>
            <person name="LaButti K.M."/>
            <person name="Lechner B.E."/>
            <person name="Liimatainen K."/>
            <person name="Lipzen A."/>
            <person name="Lukacs Z."/>
            <person name="Mihaltcheva S."/>
            <person name="Morgado L.N."/>
            <person name="Niskanen T."/>
            <person name="Noordeloos M.E."/>
            <person name="Ohm R.A."/>
            <person name="Ortiz-Santana B."/>
            <person name="Ovrebo C."/>
            <person name="Racz N."/>
            <person name="Riley R."/>
            <person name="Savchenko A."/>
            <person name="Shiryaev A."/>
            <person name="Soop K."/>
            <person name="Spirin V."/>
            <person name="Szebenyi C."/>
            <person name="Tomsovsky M."/>
            <person name="Tulloss R.E."/>
            <person name="Uehling J."/>
            <person name="Grigoriev I.V."/>
            <person name="Vagvolgyi C."/>
            <person name="Papp T."/>
            <person name="Martin F.M."/>
            <person name="Miettinen O."/>
            <person name="Hibbett D.S."/>
            <person name="Nagy L.G."/>
        </authorList>
    </citation>
    <scope>NUCLEOTIDE SEQUENCE [LARGE SCALE GENOMIC DNA]</scope>
    <source>
        <strain evidence="2 3">CBS 121175</strain>
    </source>
</reference>
<feature type="region of interest" description="Disordered" evidence="1">
    <location>
        <begin position="92"/>
        <end position="121"/>
    </location>
</feature>
<dbReference type="AlphaFoldDB" id="A0A5C3KKN7"/>
<dbReference type="PANTHER" id="PTHR28594:SF1">
    <property type="entry name" value="ATR-INTERACTING PROTEIN"/>
    <property type="match status" value="1"/>
</dbReference>
<dbReference type="Proteomes" id="UP000307440">
    <property type="component" value="Unassembled WGS sequence"/>
</dbReference>
<dbReference type="InterPro" id="IPR033349">
    <property type="entry name" value="ATRIP"/>
</dbReference>
<feature type="compositionally biased region" description="Low complexity" evidence="1">
    <location>
        <begin position="158"/>
        <end position="167"/>
    </location>
</feature>
<feature type="region of interest" description="Disordered" evidence="1">
    <location>
        <begin position="137"/>
        <end position="170"/>
    </location>
</feature>
<keyword evidence="3" id="KW-1185">Reference proteome</keyword>
<name>A0A5C3KKN7_COPMA</name>
<accession>A0A5C3KKN7</accession>
<evidence type="ECO:0000313" key="3">
    <source>
        <dbReference type="Proteomes" id="UP000307440"/>
    </source>
</evidence>
<evidence type="ECO:0008006" key="4">
    <source>
        <dbReference type="Google" id="ProtNLM"/>
    </source>
</evidence>
<dbReference type="PANTHER" id="PTHR28594">
    <property type="entry name" value="ATR-INTERACTING PROTEIN"/>
    <property type="match status" value="1"/>
</dbReference>
<feature type="region of interest" description="Disordered" evidence="1">
    <location>
        <begin position="325"/>
        <end position="376"/>
    </location>
</feature>
<organism evidence="2 3">
    <name type="scientific">Coprinopsis marcescibilis</name>
    <name type="common">Agaric fungus</name>
    <name type="synonym">Psathyrella marcescibilis</name>
    <dbReference type="NCBI Taxonomy" id="230819"/>
    <lineage>
        <taxon>Eukaryota</taxon>
        <taxon>Fungi</taxon>
        <taxon>Dikarya</taxon>
        <taxon>Basidiomycota</taxon>
        <taxon>Agaricomycotina</taxon>
        <taxon>Agaricomycetes</taxon>
        <taxon>Agaricomycetidae</taxon>
        <taxon>Agaricales</taxon>
        <taxon>Agaricineae</taxon>
        <taxon>Psathyrellaceae</taxon>
        <taxon>Coprinopsis</taxon>
    </lineage>
</organism>
<gene>
    <name evidence="2" type="ORF">FA15DRAFT_759142</name>
</gene>
<sequence>MYNSDDYFNDDDLIIDEETAAALEETERRHTATQAQAQPPLQHVQPVVNPVTKRQRTENGWSPGFGARTESFGDYDLPEITVQGNGYTIANSSGRSSNVYQEPDIRQPTPAGQPNVRQEPRRNMGSLQPVQVAPALPYNGQRNQYPRRPQHAPVQPISRSTSRNTSSATHALEEQIRQLRGQLEQLRESNAKIQLDYNTAIEARLSKEGEVTVLRKTIEKNSQNHANELAKLKTAKEDTDAEIVRAQRSHKEEMERLKTQYLFKQQELEAAFRKPPVSVRAKKIMQDLPATPQPSSSRGTWNIVSNRPLFNADVQQTPLRLSQKPAHEFPRPLSPRKPVVKSPEKAKKPMLPGFQNSFATSTPFPQNQQRGKGKAKEVDPFARLTQPPPTIDPALSQPLFQPVFSGFHPGAEEILDPVLASPERFKSSPLPIDDVFMGGSQDDSGGVVMSPVEDAPEDEDVDVMEPTDWKTELSRLMLSHVRPGSDQLTLQILLTTEVGDDAESQRLYANACGAIINSLSFSMSVKDYELTLDIVSSACITIITVLSEKQLVYPLASFLNLLALVVYYIPKFGVTYLLGQSDADKPSLILHNISNLITSYLTPTNTGEYKEMLGTELLSFLESMCFHLGKDDASRFTGFLRHKETMTVLLSLQQSLPFLQQAARILVLLSTYPVLSRALLSIPNPQDNDRHDLMQRNGLIERMCSFLVDHSREGYGSLQLKEYAMTFFGQLSLGNDEIYHSLVSSIVLFASLVYHLHHLTTPIWEEHQDLIKSPQLCRSIVPQISQCVYLFHKLVFDEEPALELLPRLQHAPQRPFNSIIEMAVISLGRLTHAEVPEWIDADMRNKLRELKTPAGDIFVHVLSNPAEAEPVHAIYDINAPKNSVPEPMEQELADADDEMIGDELDFDVV</sequence>
<proteinExistence type="predicted"/>
<evidence type="ECO:0000313" key="2">
    <source>
        <dbReference type="EMBL" id="TFK20776.1"/>
    </source>
</evidence>
<dbReference type="InterPro" id="IPR016024">
    <property type="entry name" value="ARM-type_fold"/>
</dbReference>
<dbReference type="EMBL" id="ML210288">
    <property type="protein sequence ID" value="TFK20776.1"/>
    <property type="molecule type" value="Genomic_DNA"/>
</dbReference>
<feature type="region of interest" description="Disordered" evidence="1">
    <location>
        <begin position="24"/>
        <end position="66"/>
    </location>
</feature>
<feature type="compositionally biased region" description="Polar residues" evidence="1">
    <location>
        <begin position="354"/>
        <end position="370"/>
    </location>
</feature>
<dbReference type="OrthoDB" id="3366922at2759"/>
<dbReference type="SUPFAM" id="SSF48371">
    <property type="entry name" value="ARM repeat"/>
    <property type="match status" value="1"/>
</dbReference>